<sequence>MGEDPSQSPWRCETKADEEWEEGGEDQQGRGGMPYCGRRWSRRRHTSWRQDMEGHQKRCWMRPRVRSAPGWQAIVESCPNWSTEDLACGGTNSRPGGQPSGAGWSSCASRTTLSTSHLATPTTQEDGRMVPADGSSTGGAN</sequence>
<comment type="caution">
    <text evidence="2">The sequence shown here is derived from an EMBL/GenBank/DDBJ whole genome shotgun (WGS) entry which is preliminary data.</text>
</comment>
<accession>A0AAN8HYL1</accession>
<dbReference type="Proteomes" id="UP001331515">
    <property type="component" value="Unassembled WGS sequence"/>
</dbReference>
<evidence type="ECO:0000256" key="1">
    <source>
        <dbReference type="SAM" id="MobiDB-lite"/>
    </source>
</evidence>
<feature type="region of interest" description="Disordered" evidence="1">
    <location>
        <begin position="1"/>
        <end position="38"/>
    </location>
</feature>
<protein>
    <submittedName>
        <fullName evidence="2">Uncharacterized protein</fullName>
    </submittedName>
</protein>
<evidence type="ECO:0000313" key="2">
    <source>
        <dbReference type="EMBL" id="KAK5933246.1"/>
    </source>
</evidence>
<dbReference type="AlphaFoldDB" id="A0AAN8HYL1"/>
<reference evidence="2 3" key="1">
    <citation type="journal article" date="2023" name="Mol. Biol. Evol.">
        <title>Genomics of Secondarily Temperate Adaptation in the Only Non-Antarctic Icefish.</title>
        <authorList>
            <person name="Rivera-Colon A.G."/>
            <person name="Rayamajhi N."/>
            <person name="Minhas B.F."/>
            <person name="Madrigal G."/>
            <person name="Bilyk K.T."/>
            <person name="Yoon V."/>
            <person name="Hune M."/>
            <person name="Gregory S."/>
            <person name="Cheng C.H.C."/>
            <person name="Catchen J.M."/>
        </authorList>
    </citation>
    <scope>NUCLEOTIDE SEQUENCE [LARGE SCALE GENOMIC DNA]</scope>
    <source>
        <tissue evidence="2">White muscle</tissue>
    </source>
</reference>
<feature type="region of interest" description="Disordered" evidence="1">
    <location>
        <begin position="89"/>
        <end position="141"/>
    </location>
</feature>
<keyword evidence="3" id="KW-1185">Reference proteome</keyword>
<name>A0AAN8HYL1_CHAGU</name>
<proteinExistence type="predicted"/>
<feature type="compositionally biased region" description="Polar residues" evidence="1">
    <location>
        <begin position="106"/>
        <end position="124"/>
    </location>
</feature>
<dbReference type="EMBL" id="JAURVH010001514">
    <property type="protein sequence ID" value="KAK5933246.1"/>
    <property type="molecule type" value="Genomic_DNA"/>
</dbReference>
<evidence type="ECO:0000313" key="3">
    <source>
        <dbReference type="Proteomes" id="UP001331515"/>
    </source>
</evidence>
<organism evidence="2 3">
    <name type="scientific">Champsocephalus gunnari</name>
    <name type="common">Mackerel icefish</name>
    <dbReference type="NCBI Taxonomy" id="52237"/>
    <lineage>
        <taxon>Eukaryota</taxon>
        <taxon>Metazoa</taxon>
        <taxon>Chordata</taxon>
        <taxon>Craniata</taxon>
        <taxon>Vertebrata</taxon>
        <taxon>Euteleostomi</taxon>
        <taxon>Actinopterygii</taxon>
        <taxon>Neopterygii</taxon>
        <taxon>Teleostei</taxon>
        <taxon>Neoteleostei</taxon>
        <taxon>Acanthomorphata</taxon>
        <taxon>Eupercaria</taxon>
        <taxon>Perciformes</taxon>
        <taxon>Notothenioidei</taxon>
        <taxon>Channichthyidae</taxon>
        <taxon>Champsocephalus</taxon>
    </lineage>
</organism>
<gene>
    <name evidence="2" type="ORF">CgunFtcFv8_013741</name>
</gene>